<dbReference type="VEuPathDB" id="VectorBase:LDEU010557"/>
<sequence>KWTEYPPDANHGVYVDAAVISIKLPSVQNVTILPNSVTSTTYYSPNVCFIRIHTESLLVSLATPDFSMPYNVICLVSTVVSLAFGPIHNLTTRRAQIPKKEDEASKKSIITRIKNFFSRKKEKKE</sequence>
<dbReference type="PANTHER" id="PTHR12959">
    <property type="entry name" value="GPI TRANSAMIDASE COMPONENT PIG-T-RELATED"/>
    <property type="match status" value="1"/>
</dbReference>
<evidence type="ECO:0000256" key="1">
    <source>
        <dbReference type="SAM" id="Phobius"/>
    </source>
</evidence>
<proteinExistence type="predicted"/>
<accession>A0A443S1S9</accession>
<evidence type="ECO:0000313" key="2">
    <source>
        <dbReference type="EMBL" id="RWS21482.1"/>
    </source>
</evidence>
<dbReference type="Proteomes" id="UP000288716">
    <property type="component" value="Unassembled WGS sequence"/>
</dbReference>
<dbReference type="STRING" id="299467.A0A443S1S9"/>
<dbReference type="InterPro" id="IPR007245">
    <property type="entry name" value="PIG-T"/>
</dbReference>
<dbReference type="EMBL" id="NCKV01012036">
    <property type="protein sequence ID" value="RWS21482.1"/>
    <property type="molecule type" value="Genomic_DNA"/>
</dbReference>
<comment type="caution">
    <text evidence="2">The sequence shown here is derived from an EMBL/GenBank/DDBJ whole genome shotgun (WGS) entry which is preliminary data.</text>
</comment>
<keyword evidence="1" id="KW-1133">Transmembrane helix</keyword>
<dbReference type="PANTHER" id="PTHR12959:SF11">
    <property type="entry name" value="GPI TRANSAMIDASE COMPONENT PIG-T"/>
    <property type="match status" value="1"/>
</dbReference>
<gene>
    <name evidence="2" type="ORF">B4U80_02609</name>
</gene>
<protein>
    <submittedName>
        <fullName evidence="2">GPI transamidase component PIG-T-like protein</fullName>
    </submittedName>
</protein>
<name>A0A443S1S9_9ACAR</name>
<dbReference type="AlphaFoldDB" id="A0A443S1S9"/>
<evidence type="ECO:0000313" key="3">
    <source>
        <dbReference type="Proteomes" id="UP000288716"/>
    </source>
</evidence>
<dbReference type="Pfam" id="PF04113">
    <property type="entry name" value="Gpi16"/>
    <property type="match status" value="1"/>
</dbReference>
<keyword evidence="1" id="KW-0472">Membrane</keyword>
<keyword evidence="3" id="KW-1185">Reference proteome</keyword>
<dbReference type="GO" id="GO:0016255">
    <property type="term" value="P:attachment of GPI anchor to protein"/>
    <property type="evidence" value="ECO:0007669"/>
    <property type="project" value="InterPro"/>
</dbReference>
<dbReference type="GO" id="GO:0042765">
    <property type="term" value="C:GPI-anchor transamidase complex"/>
    <property type="evidence" value="ECO:0007669"/>
    <property type="project" value="InterPro"/>
</dbReference>
<reference evidence="2 3" key="1">
    <citation type="journal article" date="2018" name="Gigascience">
        <title>Genomes of trombidid mites reveal novel predicted allergens and laterally-transferred genes associated with secondary metabolism.</title>
        <authorList>
            <person name="Dong X."/>
            <person name="Chaisiri K."/>
            <person name="Xia D."/>
            <person name="Armstrong S.D."/>
            <person name="Fang Y."/>
            <person name="Donnelly M.J."/>
            <person name="Kadowaki T."/>
            <person name="McGarry J.W."/>
            <person name="Darby A.C."/>
            <person name="Makepeace B.L."/>
        </authorList>
    </citation>
    <scope>NUCLEOTIDE SEQUENCE [LARGE SCALE GENOMIC DNA]</scope>
    <source>
        <strain evidence="2">UoL-UT</strain>
    </source>
</reference>
<organism evidence="2 3">
    <name type="scientific">Leptotrombidium deliense</name>
    <dbReference type="NCBI Taxonomy" id="299467"/>
    <lineage>
        <taxon>Eukaryota</taxon>
        <taxon>Metazoa</taxon>
        <taxon>Ecdysozoa</taxon>
        <taxon>Arthropoda</taxon>
        <taxon>Chelicerata</taxon>
        <taxon>Arachnida</taxon>
        <taxon>Acari</taxon>
        <taxon>Acariformes</taxon>
        <taxon>Trombidiformes</taxon>
        <taxon>Prostigmata</taxon>
        <taxon>Anystina</taxon>
        <taxon>Parasitengona</taxon>
        <taxon>Trombiculoidea</taxon>
        <taxon>Trombiculidae</taxon>
        <taxon>Leptotrombidium</taxon>
    </lineage>
</organism>
<dbReference type="OrthoDB" id="6408569at2759"/>
<keyword evidence="1" id="KW-0812">Transmembrane</keyword>
<feature type="non-terminal residue" evidence="2">
    <location>
        <position position="1"/>
    </location>
</feature>
<feature type="transmembrane region" description="Helical" evidence="1">
    <location>
        <begin position="68"/>
        <end position="90"/>
    </location>
</feature>